<dbReference type="PANTHER" id="PTHR46600:SF1">
    <property type="entry name" value="THAP DOMAIN-CONTAINING PROTEIN 1"/>
    <property type="match status" value="1"/>
</dbReference>
<keyword evidence="6" id="KW-0805">Transcription regulation</keyword>
<keyword evidence="15" id="KW-1185">Reference proteome</keyword>
<name>A0AAV2NKI8_9HYME</name>
<gene>
    <name evidence="14" type="ORF">LPLAT_LOCUS6088</name>
</gene>
<keyword evidence="5" id="KW-0862">Zinc</keyword>
<evidence type="ECO:0000256" key="11">
    <source>
        <dbReference type="ARBA" id="ARBA00023306"/>
    </source>
</evidence>
<dbReference type="PROSITE" id="PS50950">
    <property type="entry name" value="ZF_THAP"/>
    <property type="match status" value="1"/>
</dbReference>
<dbReference type="Pfam" id="PF05485">
    <property type="entry name" value="THAP"/>
    <property type="match status" value="1"/>
</dbReference>
<dbReference type="EMBL" id="OZ034825">
    <property type="protein sequence ID" value="CAL1679992.1"/>
    <property type="molecule type" value="Genomic_DNA"/>
</dbReference>
<evidence type="ECO:0000256" key="9">
    <source>
        <dbReference type="ARBA" id="ARBA00023163"/>
    </source>
</evidence>
<evidence type="ECO:0000256" key="8">
    <source>
        <dbReference type="ARBA" id="ARBA00023125"/>
    </source>
</evidence>
<evidence type="ECO:0000256" key="6">
    <source>
        <dbReference type="ARBA" id="ARBA00023015"/>
    </source>
</evidence>
<keyword evidence="11" id="KW-0131">Cell cycle</keyword>
<evidence type="ECO:0000256" key="10">
    <source>
        <dbReference type="ARBA" id="ARBA00023242"/>
    </source>
</evidence>
<keyword evidence="4 12" id="KW-0863">Zinc-finger</keyword>
<dbReference type="SMART" id="SM00980">
    <property type="entry name" value="THAP"/>
    <property type="match status" value="1"/>
</dbReference>
<dbReference type="Gene3D" id="6.20.210.20">
    <property type="entry name" value="THAP domain"/>
    <property type="match status" value="1"/>
</dbReference>
<sequence>MPDCWAKGCKSRNNNSRKNKIQLQWEQSHNQKITFHRMPKNPEERKKWLERMGLSNEDVPENAKLCSLHFEESAFDRRDDYYIRIRPGVIPFGNASVSNIEAPKKKQKVLDTRNQENIVPKTIVQDNSDCHFIETVQNNSDIPGTVTIDSIIISTSSTSEVIDAVSQLSTPRKVKHQGTAVSPRLSEDTPRKQTLRIALINTRKHYNKKIKSLRQKHRKFVKCNRKQCKYKATI</sequence>
<comment type="subcellular location">
    <subcellularLocation>
        <location evidence="1">Nucleus</location>
        <location evidence="1">Nucleoplasm</location>
    </subcellularLocation>
</comment>
<evidence type="ECO:0000256" key="5">
    <source>
        <dbReference type="ARBA" id="ARBA00022833"/>
    </source>
</evidence>
<comment type="similarity">
    <text evidence="2">Belongs to the THAP1 family.</text>
</comment>
<evidence type="ECO:0000256" key="2">
    <source>
        <dbReference type="ARBA" id="ARBA00006177"/>
    </source>
</evidence>
<evidence type="ECO:0000256" key="1">
    <source>
        <dbReference type="ARBA" id="ARBA00004642"/>
    </source>
</evidence>
<dbReference type="GO" id="GO:0043565">
    <property type="term" value="F:sequence-specific DNA binding"/>
    <property type="evidence" value="ECO:0007669"/>
    <property type="project" value="InterPro"/>
</dbReference>
<accession>A0AAV2NKI8</accession>
<evidence type="ECO:0000313" key="14">
    <source>
        <dbReference type="EMBL" id="CAL1679992.1"/>
    </source>
</evidence>
<keyword evidence="3" id="KW-0479">Metal-binding</keyword>
<organism evidence="14 15">
    <name type="scientific">Lasius platythorax</name>
    <dbReference type="NCBI Taxonomy" id="488582"/>
    <lineage>
        <taxon>Eukaryota</taxon>
        <taxon>Metazoa</taxon>
        <taxon>Ecdysozoa</taxon>
        <taxon>Arthropoda</taxon>
        <taxon>Hexapoda</taxon>
        <taxon>Insecta</taxon>
        <taxon>Pterygota</taxon>
        <taxon>Neoptera</taxon>
        <taxon>Endopterygota</taxon>
        <taxon>Hymenoptera</taxon>
        <taxon>Apocrita</taxon>
        <taxon>Aculeata</taxon>
        <taxon>Formicoidea</taxon>
        <taxon>Formicidae</taxon>
        <taxon>Formicinae</taxon>
        <taxon>Lasius</taxon>
        <taxon>Lasius</taxon>
    </lineage>
</organism>
<evidence type="ECO:0000256" key="4">
    <source>
        <dbReference type="ARBA" id="ARBA00022771"/>
    </source>
</evidence>
<dbReference type="GO" id="GO:0005654">
    <property type="term" value="C:nucleoplasm"/>
    <property type="evidence" value="ECO:0007669"/>
    <property type="project" value="UniProtKB-SubCell"/>
</dbReference>
<evidence type="ECO:0000256" key="7">
    <source>
        <dbReference type="ARBA" id="ARBA00023054"/>
    </source>
</evidence>
<keyword evidence="8 12" id="KW-0238">DNA-binding</keyword>
<keyword evidence="9" id="KW-0804">Transcription</keyword>
<evidence type="ECO:0000256" key="3">
    <source>
        <dbReference type="ARBA" id="ARBA00022723"/>
    </source>
</evidence>
<evidence type="ECO:0000313" key="15">
    <source>
        <dbReference type="Proteomes" id="UP001497644"/>
    </source>
</evidence>
<dbReference type="SMART" id="SM00692">
    <property type="entry name" value="DM3"/>
    <property type="match status" value="1"/>
</dbReference>
<proteinExistence type="inferred from homology"/>
<evidence type="ECO:0000259" key="13">
    <source>
        <dbReference type="PROSITE" id="PS50950"/>
    </source>
</evidence>
<dbReference type="GO" id="GO:0008270">
    <property type="term" value="F:zinc ion binding"/>
    <property type="evidence" value="ECO:0007669"/>
    <property type="project" value="UniProtKB-KW"/>
</dbReference>
<reference evidence="14" key="1">
    <citation type="submission" date="2024-04" db="EMBL/GenBank/DDBJ databases">
        <authorList>
            <consortium name="Molecular Ecology Group"/>
        </authorList>
    </citation>
    <scope>NUCLEOTIDE SEQUENCE</scope>
</reference>
<protein>
    <recommendedName>
        <fullName evidence="13">THAP-type domain-containing protein</fullName>
    </recommendedName>
</protein>
<keyword evidence="10" id="KW-0539">Nucleus</keyword>
<evidence type="ECO:0000256" key="12">
    <source>
        <dbReference type="PROSITE-ProRule" id="PRU00309"/>
    </source>
</evidence>
<feature type="domain" description="THAP-type" evidence="13">
    <location>
        <begin position="1"/>
        <end position="94"/>
    </location>
</feature>
<dbReference type="PANTHER" id="PTHR46600">
    <property type="entry name" value="THAP DOMAIN-CONTAINING"/>
    <property type="match status" value="1"/>
</dbReference>
<dbReference type="InterPro" id="IPR006612">
    <property type="entry name" value="THAP_Znf"/>
</dbReference>
<dbReference type="AlphaFoldDB" id="A0AAV2NKI8"/>
<dbReference type="InterPro" id="IPR026516">
    <property type="entry name" value="THAP1/10"/>
</dbReference>
<dbReference type="InterPro" id="IPR038441">
    <property type="entry name" value="THAP_Znf_sf"/>
</dbReference>
<dbReference type="SUPFAM" id="SSF57716">
    <property type="entry name" value="Glucocorticoid receptor-like (DNA-binding domain)"/>
    <property type="match status" value="1"/>
</dbReference>
<dbReference type="Proteomes" id="UP001497644">
    <property type="component" value="Chromosome 2"/>
</dbReference>
<keyword evidence="7" id="KW-0175">Coiled coil</keyword>